<gene>
    <name evidence="2" type="ORF">H9Q80_04570</name>
</gene>
<dbReference type="InterPro" id="IPR050303">
    <property type="entry name" value="GatZ_KbaZ_carbometab"/>
</dbReference>
<organism evidence="2 3">
    <name type="scientific">[Eubacterium] hominis</name>
    <dbReference type="NCBI Taxonomy" id="2764325"/>
    <lineage>
        <taxon>Bacteria</taxon>
        <taxon>Bacillati</taxon>
        <taxon>Bacillota</taxon>
        <taxon>Erysipelotrichia</taxon>
        <taxon>Erysipelotrichales</taxon>
        <taxon>Erysipelotrichaceae</taxon>
        <taxon>Amedibacillus</taxon>
    </lineage>
</organism>
<dbReference type="EMBL" id="CP060636">
    <property type="protein sequence ID" value="QNM13231.1"/>
    <property type="molecule type" value="Genomic_DNA"/>
</dbReference>
<dbReference type="PANTHER" id="PTHR32502:SF23">
    <property type="entry name" value="TRANSPORT PROTEIN, PTS SYSTEM"/>
    <property type="match status" value="1"/>
</dbReference>
<evidence type="ECO:0000256" key="1">
    <source>
        <dbReference type="SAM" id="Phobius"/>
    </source>
</evidence>
<keyword evidence="1" id="KW-1133">Transmembrane helix</keyword>
<feature type="transmembrane region" description="Helical" evidence="1">
    <location>
        <begin position="144"/>
        <end position="163"/>
    </location>
</feature>
<feature type="transmembrane region" description="Helical" evidence="1">
    <location>
        <begin position="195"/>
        <end position="218"/>
    </location>
</feature>
<dbReference type="Pfam" id="PF03613">
    <property type="entry name" value="EIID-AGA"/>
    <property type="match status" value="1"/>
</dbReference>
<dbReference type="InterPro" id="IPR004704">
    <property type="entry name" value="PTS_IID_man"/>
</dbReference>
<keyword evidence="1" id="KW-0472">Membrane</keyword>
<dbReference type="GO" id="GO:0009401">
    <property type="term" value="P:phosphoenolpyruvate-dependent sugar phosphotransferase system"/>
    <property type="evidence" value="ECO:0007669"/>
    <property type="project" value="InterPro"/>
</dbReference>
<dbReference type="PROSITE" id="PS51108">
    <property type="entry name" value="PTS_EIID"/>
    <property type="match status" value="1"/>
</dbReference>
<dbReference type="RefSeq" id="WP_117454371.1">
    <property type="nucleotide sequence ID" value="NZ_CP060636.1"/>
</dbReference>
<sequence length="278" mass="31000">MKNKTTGKLLDQKDIKRAAWRNIFFMQATQNFERMMGLAFCHIMVPIIDKLYKNDPEEHKKALQRHMQFYNTESQFGAVIPGIIVAMEEARATGEDVSEELIVSTKNALMGPFAGIGDSLLIGTYQPILLSIAMSLCLTDGNPVGPIFFCVVWLVTVIAWQLFTFRKGYELGIDAANTFFNNKELTEKLTTGMNILGLMVIGGVAATTVKANIIYKFVSGDMSIVLQEQIFDKIMPALLPLIVTLITWYLLDKKNWSAIKIILAIVVFAAVMVGFGIM</sequence>
<dbReference type="KEGG" id="ehn:H9Q80_04570"/>
<protein>
    <submittedName>
        <fullName evidence="2">PTS system mannose/fructose/sorbose family transporter subunit IID</fullName>
    </submittedName>
</protein>
<proteinExistence type="predicted"/>
<feature type="transmembrane region" description="Helical" evidence="1">
    <location>
        <begin position="230"/>
        <end position="251"/>
    </location>
</feature>
<accession>A0A7G9GQZ9</accession>
<dbReference type="GO" id="GO:0005886">
    <property type="term" value="C:plasma membrane"/>
    <property type="evidence" value="ECO:0007669"/>
    <property type="project" value="TreeGrafter"/>
</dbReference>
<keyword evidence="1" id="KW-0812">Transmembrane</keyword>
<dbReference type="AlphaFoldDB" id="A0A7G9GQZ9"/>
<name>A0A7G9GQZ9_9FIRM</name>
<feature type="transmembrane region" description="Helical" evidence="1">
    <location>
        <begin position="257"/>
        <end position="277"/>
    </location>
</feature>
<keyword evidence="3" id="KW-1185">Reference proteome</keyword>
<evidence type="ECO:0000313" key="2">
    <source>
        <dbReference type="EMBL" id="QNM13231.1"/>
    </source>
</evidence>
<dbReference type="Proteomes" id="UP000515856">
    <property type="component" value="Chromosome"/>
</dbReference>
<evidence type="ECO:0000313" key="3">
    <source>
        <dbReference type="Proteomes" id="UP000515856"/>
    </source>
</evidence>
<dbReference type="PANTHER" id="PTHR32502">
    <property type="entry name" value="N-ACETYLGALACTOSAMINE PERMEASE II COMPONENT-RELATED"/>
    <property type="match status" value="1"/>
</dbReference>
<reference evidence="2 3" key="1">
    <citation type="submission" date="2020-08" db="EMBL/GenBank/DDBJ databases">
        <authorList>
            <person name="Liu C."/>
            <person name="Sun Q."/>
        </authorList>
    </citation>
    <scope>NUCLEOTIDE SEQUENCE [LARGE SCALE GENOMIC DNA]</scope>
    <source>
        <strain evidence="2 3">NSJ-61</strain>
    </source>
</reference>